<name>A0A2N9FUJ6_FAGSY</name>
<evidence type="ECO:0000256" key="1">
    <source>
        <dbReference type="SAM" id="MobiDB-lite"/>
    </source>
</evidence>
<dbReference type="InterPro" id="IPR005135">
    <property type="entry name" value="Endo/exonuclease/phosphatase"/>
</dbReference>
<evidence type="ECO:0008006" key="5">
    <source>
        <dbReference type="Google" id="ProtNLM"/>
    </source>
</evidence>
<feature type="compositionally biased region" description="Basic and acidic residues" evidence="1">
    <location>
        <begin position="288"/>
        <end position="297"/>
    </location>
</feature>
<feature type="region of interest" description="Disordered" evidence="1">
    <location>
        <begin position="136"/>
        <end position="187"/>
    </location>
</feature>
<accession>A0A2N9FUJ6</accession>
<feature type="compositionally biased region" description="Polar residues" evidence="1">
    <location>
        <begin position="262"/>
        <end position="287"/>
    </location>
</feature>
<dbReference type="Pfam" id="PF00078">
    <property type="entry name" value="RVT_1"/>
    <property type="match status" value="1"/>
</dbReference>
<dbReference type="Pfam" id="PF03372">
    <property type="entry name" value="Exo_endo_phos"/>
    <property type="match status" value="1"/>
</dbReference>
<dbReference type="GO" id="GO:0003677">
    <property type="term" value="F:DNA binding"/>
    <property type="evidence" value="ECO:0007669"/>
    <property type="project" value="InterPro"/>
</dbReference>
<dbReference type="EMBL" id="OIVN01001469">
    <property type="protein sequence ID" value="SPC94327.1"/>
    <property type="molecule type" value="Genomic_DNA"/>
</dbReference>
<feature type="compositionally biased region" description="Basic and acidic residues" evidence="1">
    <location>
        <begin position="329"/>
        <end position="359"/>
    </location>
</feature>
<evidence type="ECO:0000259" key="3">
    <source>
        <dbReference type="Pfam" id="PF03372"/>
    </source>
</evidence>
<dbReference type="PANTHER" id="PTHR33116">
    <property type="entry name" value="REVERSE TRANSCRIPTASE ZINC-BINDING DOMAIN-CONTAINING PROTEIN-RELATED-RELATED"/>
    <property type="match status" value="1"/>
</dbReference>
<gene>
    <name evidence="4" type="ORF">FSB_LOCUS22209</name>
</gene>
<proteinExistence type="predicted"/>
<dbReference type="Gene3D" id="3.60.10.10">
    <property type="entry name" value="Endonuclease/exonuclease/phosphatase"/>
    <property type="match status" value="1"/>
</dbReference>
<feature type="domain" description="Reverse transcriptase" evidence="2">
    <location>
        <begin position="1005"/>
        <end position="1071"/>
    </location>
</feature>
<feature type="domain" description="Endonuclease/exonuclease/phosphatase" evidence="3">
    <location>
        <begin position="496"/>
        <end position="670"/>
    </location>
</feature>
<dbReference type="InterPro" id="IPR020847">
    <property type="entry name" value="AP_endonuclease_F1_BS"/>
</dbReference>
<dbReference type="InterPro" id="IPR036691">
    <property type="entry name" value="Endo/exonu/phosph_ase_sf"/>
</dbReference>
<dbReference type="GO" id="GO:0004519">
    <property type="term" value="F:endonuclease activity"/>
    <property type="evidence" value="ECO:0007669"/>
    <property type="project" value="InterPro"/>
</dbReference>
<dbReference type="PANTHER" id="PTHR33116:SF78">
    <property type="entry name" value="OS12G0587133 PROTEIN"/>
    <property type="match status" value="1"/>
</dbReference>
<reference evidence="4" key="1">
    <citation type="submission" date="2018-02" db="EMBL/GenBank/DDBJ databases">
        <authorList>
            <person name="Cohen D.B."/>
            <person name="Kent A.D."/>
        </authorList>
    </citation>
    <scope>NUCLEOTIDE SEQUENCE</scope>
</reference>
<dbReference type="InterPro" id="IPR000477">
    <property type="entry name" value="RT_dom"/>
</dbReference>
<evidence type="ECO:0000259" key="2">
    <source>
        <dbReference type="Pfam" id="PF00078"/>
    </source>
</evidence>
<evidence type="ECO:0000313" key="4">
    <source>
        <dbReference type="EMBL" id="SPC94327.1"/>
    </source>
</evidence>
<dbReference type="SUPFAM" id="SSF56672">
    <property type="entry name" value="DNA/RNA polymerases"/>
    <property type="match status" value="1"/>
</dbReference>
<sequence>MGTIRSFWIEAKRFDISLEAGNTKQVKIKESGKHVCSVCFSKDGIRWLSKCVEEHVTREGEPSFLRTYRENDQGYVISRNGNNYGRFVELLAYGKGGLQGRLVIPEGQKQSGWRGFVSELRCALEPCTTNKIEHMEAHKPITRPTQSDKDAIHGSKLFPHKEIPENQKRQEQDSRDSGERAGKEKIEGFGAKVSDRINANEVTFNLKVKLTCDSDGTWSPTWVGLDEMDSKSITRAQASLPAQKQKLTKQWQPVGPRPISNKMKSGQVQPSGSNTTNPDPKKPSSTSDLKKSTEKSPEISISNSFSIFQHGETSSLGEEYMLDPIGARETSKDVTENTESSDRQDISETRVLQREEEEPKRAIVLCESADDPVPPTNPLEVDRTWGSSSNWVLELRDGRRLSIPISLLRQPVIPGMSLSGFGVMGPAVEDQHSMGSYLTSDAEENSEDDISLVWEDSEAMGEGSELVCWGDEVVPLEIEPLATSKPEIISMESGGLNDNNKRLQVRHLLKSWKADIVCLQETKLDLIDRKIVRSLWSIPQVDRVYLGSVGVSGGIILMWDRRVVEKLDAAVDHFSISCKFRNVLDNKEWAYSGVYGPNAGRERPALWEELAGVDSWWSVPWVIGGDFNVVRFPFGTVSLRDIPLEGGLFTWSNNRVNAAMSRIDRFLYSDIWEDLFPTIIQKRLPRLLLDHFPIILECGDFSRGKRPFRFENMWLKADGFKERVQRWWDAYIFQGTPSYIVACKLKALKTDLKKWNEEVFGNVGVRRNQLTFDLNEMDAVAEVRPLTGEEYEKKALIAADLERTALLEEISWRQKSKALWLREGDKNTKFFHRLANSNRRYNSISTLSINGELSTDPNAISDHITLFYNRLFTEEENQRPLLDGLDFSMISDEDAAWLERSFDDDEVVGVVMGFNSDKAPGPDGFTMGFFQSCWDVVRADIMAYLKDFHECYSFEKSLNATFVSLIPKKSEAMEIKDFRPISLAGGRQILDSVLIANECLDSRVQQGDPGVLCKLDVEKAYDHVNWDFLLYMLTSPCGFFASSRGLRQGDPLSPLLFVIVMEALSRLLDRAVREGLCSGFTVVGNVPNIEDVREILGCKLTLLPMKYLDLPLGASFKDHTIWNLVLEKVERRLAGWKRLYLSKGGKVTLIKSTLSNIPTYFLSLFPIPAGVARRLEKLQRDFLWCGLENQPKYHLVKWSQICCPFQSGGLAIRDLRSFNKALLGKWLWRYGSERDALWRLVVDAKYGSLWGGWCSKVDKGPYGGAFPDLFVIARDREAFVDDIMSFSNGILHWDLRFSRNVHDWELESLSSFMELIYSIPLKGEGDDKLGWRHNLNKGFSVKEFIWGALGDAWSCVGCMGWVAGQLWQPMQSGCLENGASLCDVVYLAGEECSAL</sequence>
<organism evidence="4">
    <name type="scientific">Fagus sylvatica</name>
    <name type="common">Beechnut</name>
    <dbReference type="NCBI Taxonomy" id="28930"/>
    <lineage>
        <taxon>Eukaryota</taxon>
        <taxon>Viridiplantae</taxon>
        <taxon>Streptophyta</taxon>
        <taxon>Embryophyta</taxon>
        <taxon>Tracheophyta</taxon>
        <taxon>Spermatophyta</taxon>
        <taxon>Magnoliopsida</taxon>
        <taxon>eudicotyledons</taxon>
        <taxon>Gunneridae</taxon>
        <taxon>Pentapetalae</taxon>
        <taxon>rosids</taxon>
        <taxon>fabids</taxon>
        <taxon>Fagales</taxon>
        <taxon>Fagaceae</taxon>
        <taxon>Fagus</taxon>
    </lineage>
</organism>
<dbReference type="InterPro" id="IPR043502">
    <property type="entry name" value="DNA/RNA_pol_sf"/>
</dbReference>
<feature type="compositionally biased region" description="Basic and acidic residues" evidence="1">
    <location>
        <begin position="146"/>
        <end position="187"/>
    </location>
</feature>
<dbReference type="GO" id="GO:0006281">
    <property type="term" value="P:DNA repair"/>
    <property type="evidence" value="ECO:0007669"/>
    <property type="project" value="InterPro"/>
</dbReference>
<dbReference type="SUPFAM" id="SSF56219">
    <property type="entry name" value="DNase I-like"/>
    <property type="match status" value="1"/>
</dbReference>
<protein>
    <recommendedName>
        <fullName evidence="5">Reverse transcriptase domain-containing protein</fullName>
    </recommendedName>
</protein>
<feature type="region of interest" description="Disordered" evidence="1">
    <location>
        <begin position="239"/>
        <end position="306"/>
    </location>
</feature>
<feature type="region of interest" description="Disordered" evidence="1">
    <location>
        <begin position="328"/>
        <end position="359"/>
    </location>
</feature>
<dbReference type="PROSITE" id="PS00726">
    <property type="entry name" value="AP_NUCLEASE_F1_1"/>
    <property type="match status" value="1"/>
</dbReference>